<keyword evidence="2" id="KW-1185">Reference proteome</keyword>
<accession>A0ACB7Z166</accession>
<reference evidence="1 2" key="1">
    <citation type="journal article" date="2021" name="Hortic Res">
        <title>High-quality reference genome and annotation aids understanding of berry development for evergreen blueberry (Vaccinium darrowii).</title>
        <authorList>
            <person name="Yu J."/>
            <person name="Hulse-Kemp A.M."/>
            <person name="Babiker E."/>
            <person name="Staton M."/>
        </authorList>
    </citation>
    <scope>NUCLEOTIDE SEQUENCE [LARGE SCALE GENOMIC DNA]</scope>
    <source>
        <strain evidence="2">cv. NJ 8807/NJ 8810</strain>
        <tissue evidence="1">Young leaf</tissue>
    </source>
</reference>
<organism evidence="1 2">
    <name type="scientific">Vaccinium darrowii</name>
    <dbReference type="NCBI Taxonomy" id="229202"/>
    <lineage>
        <taxon>Eukaryota</taxon>
        <taxon>Viridiplantae</taxon>
        <taxon>Streptophyta</taxon>
        <taxon>Embryophyta</taxon>
        <taxon>Tracheophyta</taxon>
        <taxon>Spermatophyta</taxon>
        <taxon>Magnoliopsida</taxon>
        <taxon>eudicotyledons</taxon>
        <taxon>Gunneridae</taxon>
        <taxon>Pentapetalae</taxon>
        <taxon>asterids</taxon>
        <taxon>Ericales</taxon>
        <taxon>Ericaceae</taxon>
        <taxon>Vaccinioideae</taxon>
        <taxon>Vaccinieae</taxon>
        <taxon>Vaccinium</taxon>
    </lineage>
</organism>
<evidence type="ECO:0000313" key="1">
    <source>
        <dbReference type="EMBL" id="KAH7859254.1"/>
    </source>
</evidence>
<proteinExistence type="predicted"/>
<dbReference type="Proteomes" id="UP000828048">
    <property type="component" value="Chromosome 3"/>
</dbReference>
<dbReference type="EMBL" id="CM037153">
    <property type="protein sequence ID" value="KAH7859254.1"/>
    <property type="molecule type" value="Genomic_DNA"/>
</dbReference>
<protein>
    <submittedName>
        <fullName evidence="1">Uncharacterized protein</fullName>
    </submittedName>
</protein>
<name>A0ACB7Z166_9ERIC</name>
<evidence type="ECO:0000313" key="2">
    <source>
        <dbReference type="Proteomes" id="UP000828048"/>
    </source>
</evidence>
<comment type="caution">
    <text evidence="1">The sequence shown here is derived from an EMBL/GenBank/DDBJ whole genome shotgun (WGS) entry which is preliminary data.</text>
</comment>
<gene>
    <name evidence="1" type="ORF">Vadar_033664</name>
</gene>
<sequence length="157" mass="18008">MATENFMQPAIPRFDGHYDYWSMLMENFLGSKEYWHLIEVGYTEPTESNTLTDAQKVKLEELKLKDLEAKNYLFQAIDRTILETILTKDTLKQIWDAMKLKYRGNTKLQQSSSNAQKGFGHGKGGSSNNNNDHCRHDNRALDTKGRGKGRDDHHGGD</sequence>